<comment type="caution">
    <text evidence="1">The sequence shown here is derived from an EMBL/GenBank/DDBJ whole genome shotgun (WGS) entry which is preliminary data.</text>
</comment>
<proteinExistence type="predicted"/>
<gene>
    <name evidence="1" type="ORF">GCM10011577_20430</name>
</gene>
<evidence type="ECO:0000313" key="1">
    <source>
        <dbReference type="EMBL" id="GGG97070.1"/>
    </source>
</evidence>
<sequence length="59" mass="6621">MGPEGDLWFKQVLAGQAAFLAGTRRRALPFDGTGGDRWYTGSTYLPDYRLFRRCHAGGR</sequence>
<name>A0ABQ1XLT4_9MICC</name>
<dbReference type="Proteomes" id="UP000596938">
    <property type="component" value="Unassembled WGS sequence"/>
</dbReference>
<keyword evidence="2" id="KW-1185">Reference proteome</keyword>
<evidence type="ECO:0000313" key="2">
    <source>
        <dbReference type="Proteomes" id="UP000596938"/>
    </source>
</evidence>
<protein>
    <submittedName>
        <fullName evidence="1">Uncharacterized protein</fullName>
    </submittedName>
</protein>
<reference evidence="2" key="1">
    <citation type="journal article" date="2019" name="Int. J. Syst. Evol. Microbiol.">
        <title>The Global Catalogue of Microorganisms (GCM) 10K type strain sequencing project: providing services to taxonomists for standard genome sequencing and annotation.</title>
        <authorList>
            <consortium name="The Broad Institute Genomics Platform"/>
            <consortium name="The Broad Institute Genome Sequencing Center for Infectious Disease"/>
            <person name="Wu L."/>
            <person name="Ma J."/>
        </authorList>
    </citation>
    <scope>NUCLEOTIDE SEQUENCE [LARGE SCALE GENOMIC DNA]</scope>
    <source>
        <strain evidence="2">CGMCC 1.1927</strain>
    </source>
</reference>
<organism evidence="1 2">
    <name type="scientific">Pseudarthrobacter polychromogenes</name>
    <dbReference type="NCBI Taxonomy" id="1676"/>
    <lineage>
        <taxon>Bacteria</taxon>
        <taxon>Bacillati</taxon>
        <taxon>Actinomycetota</taxon>
        <taxon>Actinomycetes</taxon>
        <taxon>Micrococcales</taxon>
        <taxon>Micrococcaceae</taxon>
        <taxon>Pseudarthrobacter</taxon>
    </lineage>
</organism>
<accession>A0ABQ1XLT4</accession>
<dbReference type="EMBL" id="BMKU01000005">
    <property type="protein sequence ID" value="GGG97070.1"/>
    <property type="molecule type" value="Genomic_DNA"/>
</dbReference>